<dbReference type="AlphaFoldDB" id="M6JVR5"/>
<dbReference type="EMBL" id="AHMU02000002">
    <property type="protein sequence ID" value="EMN23648.1"/>
    <property type="molecule type" value="Genomic_DNA"/>
</dbReference>
<accession>M6JVR5</accession>
<organism evidence="1 2">
    <name type="scientific">Leptospira santarosai serovar Arenal str. MAVJ 401</name>
    <dbReference type="NCBI Taxonomy" id="1049976"/>
    <lineage>
        <taxon>Bacteria</taxon>
        <taxon>Pseudomonadati</taxon>
        <taxon>Spirochaetota</taxon>
        <taxon>Spirochaetia</taxon>
        <taxon>Leptospirales</taxon>
        <taxon>Leptospiraceae</taxon>
        <taxon>Leptospira</taxon>
    </lineage>
</organism>
<evidence type="ECO:0000313" key="1">
    <source>
        <dbReference type="EMBL" id="EMN23648.1"/>
    </source>
</evidence>
<name>M6JVR5_9LEPT</name>
<proteinExistence type="predicted"/>
<dbReference type="Proteomes" id="UP000012106">
    <property type="component" value="Unassembled WGS sequence"/>
</dbReference>
<evidence type="ECO:0000313" key="2">
    <source>
        <dbReference type="Proteomes" id="UP000012106"/>
    </source>
</evidence>
<reference evidence="1 2" key="1">
    <citation type="submission" date="2013-01" db="EMBL/GenBank/DDBJ databases">
        <authorList>
            <person name="Harkins D.M."/>
            <person name="Durkin A.S."/>
            <person name="Brinkac L.M."/>
            <person name="Haft D.H."/>
            <person name="Selengut J.D."/>
            <person name="Sanka R."/>
            <person name="DePew J."/>
            <person name="Purushe J."/>
            <person name="Hartskeerl R.A."/>
            <person name="Ahmed A."/>
            <person name="van der Linden H."/>
            <person name="Goris M.G.A."/>
            <person name="Vinetz J.M."/>
            <person name="Sutton G.G."/>
            <person name="Nierman W.C."/>
            <person name="Fouts D.E."/>
        </authorList>
    </citation>
    <scope>NUCLEOTIDE SEQUENCE [LARGE SCALE GENOMIC DNA]</scope>
    <source>
        <strain evidence="1 2">MAVJ 401</strain>
    </source>
</reference>
<comment type="caution">
    <text evidence="1">The sequence shown here is derived from an EMBL/GenBank/DDBJ whole genome shotgun (WGS) entry which is preliminary data.</text>
</comment>
<protein>
    <submittedName>
        <fullName evidence="1">Uncharacterized protein</fullName>
    </submittedName>
</protein>
<sequence length="38" mass="4365">MDFMSDSLHSGRIFRTLNVIEDYGRFSTGVLNSIRKSN</sequence>
<gene>
    <name evidence="1" type="ORF">LEP1GSC063_1319</name>
</gene>